<sequence length="240" mass="26325">MSDSQGWQPAKPVALVVDDLKVNRVVLSKMFQRLGFEVAEAENGRQALAFLSQNHSKVVAVFLDLSMPVLDGWSTARQLRSLEQQWDWRRLPVVACSADSCDHVINGVTVGNLCHQSGFDAYVGKPLSLHIIVQLLKKYIPGFSYTPPSTTDGAPPRPGSAAARFGVDRHSASKLQEHTRDVLCTASADLVKQSLAEDSRQELCRRASFEDMTSRPCRGGRNSSPTFLNGGIRSFDALVL</sequence>
<organism evidence="6 7">
    <name type="scientific">[Myrmecia] bisecta</name>
    <dbReference type="NCBI Taxonomy" id="41462"/>
    <lineage>
        <taxon>Eukaryota</taxon>
        <taxon>Viridiplantae</taxon>
        <taxon>Chlorophyta</taxon>
        <taxon>core chlorophytes</taxon>
        <taxon>Trebouxiophyceae</taxon>
        <taxon>Trebouxiales</taxon>
        <taxon>Trebouxiaceae</taxon>
        <taxon>Myrmecia</taxon>
    </lineage>
</organism>
<evidence type="ECO:0000313" key="7">
    <source>
        <dbReference type="Proteomes" id="UP001489004"/>
    </source>
</evidence>
<evidence type="ECO:0000256" key="1">
    <source>
        <dbReference type="ARBA" id="ARBA00000085"/>
    </source>
</evidence>
<comment type="catalytic activity">
    <reaction evidence="1">
        <text>ATP + protein L-histidine = ADP + protein N-phospho-L-histidine.</text>
        <dbReference type="EC" id="2.7.13.3"/>
    </reaction>
</comment>
<evidence type="ECO:0000256" key="3">
    <source>
        <dbReference type="ARBA" id="ARBA00022553"/>
    </source>
</evidence>
<dbReference type="Proteomes" id="UP001489004">
    <property type="component" value="Unassembled WGS sequence"/>
</dbReference>
<name>A0AAW1PEU3_9CHLO</name>
<feature type="domain" description="Response regulatory" evidence="5">
    <location>
        <begin position="13"/>
        <end position="140"/>
    </location>
</feature>
<evidence type="ECO:0000256" key="4">
    <source>
        <dbReference type="PROSITE-ProRule" id="PRU00169"/>
    </source>
</evidence>
<keyword evidence="3 4" id="KW-0597">Phosphoprotein</keyword>
<accession>A0AAW1PEU3</accession>
<dbReference type="EMBL" id="JALJOR010000013">
    <property type="protein sequence ID" value="KAK9807067.1"/>
    <property type="molecule type" value="Genomic_DNA"/>
</dbReference>
<dbReference type="InterPro" id="IPR011006">
    <property type="entry name" value="CheY-like_superfamily"/>
</dbReference>
<evidence type="ECO:0000313" key="6">
    <source>
        <dbReference type="EMBL" id="KAK9807067.1"/>
    </source>
</evidence>
<keyword evidence="7" id="KW-1185">Reference proteome</keyword>
<reference evidence="6 7" key="1">
    <citation type="journal article" date="2024" name="Nat. Commun.">
        <title>Phylogenomics reveals the evolutionary origins of lichenization in chlorophyte algae.</title>
        <authorList>
            <person name="Puginier C."/>
            <person name="Libourel C."/>
            <person name="Otte J."/>
            <person name="Skaloud P."/>
            <person name="Haon M."/>
            <person name="Grisel S."/>
            <person name="Petersen M."/>
            <person name="Berrin J.G."/>
            <person name="Delaux P.M."/>
            <person name="Dal Grande F."/>
            <person name="Keller J."/>
        </authorList>
    </citation>
    <scope>NUCLEOTIDE SEQUENCE [LARGE SCALE GENOMIC DNA]</scope>
    <source>
        <strain evidence="6 7">SAG 2043</strain>
    </source>
</reference>
<dbReference type="GO" id="GO:0000160">
    <property type="term" value="P:phosphorelay signal transduction system"/>
    <property type="evidence" value="ECO:0007669"/>
    <property type="project" value="InterPro"/>
</dbReference>
<dbReference type="AlphaFoldDB" id="A0AAW1PEU3"/>
<dbReference type="InterPro" id="IPR050956">
    <property type="entry name" value="2C_system_His_kinase"/>
</dbReference>
<dbReference type="SMART" id="SM00448">
    <property type="entry name" value="REC"/>
    <property type="match status" value="1"/>
</dbReference>
<protein>
    <recommendedName>
        <fullName evidence="2">histidine kinase</fullName>
        <ecNumber evidence="2">2.7.13.3</ecNumber>
    </recommendedName>
</protein>
<dbReference type="InterPro" id="IPR001789">
    <property type="entry name" value="Sig_transdc_resp-reg_receiver"/>
</dbReference>
<dbReference type="SUPFAM" id="SSF52172">
    <property type="entry name" value="CheY-like"/>
    <property type="match status" value="1"/>
</dbReference>
<dbReference type="EC" id="2.7.13.3" evidence="2"/>
<dbReference type="Gene3D" id="3.40.50.2300">
    <property type="match status" value="1"/>
</dbReference>
<dbReference type="PANTHER" id="PTHR43719">
    <property type="entry name" value="TWO-COMPONENT HISTIDINE KINASE"/>
    <property type="match status" value="1"/>
</dbReference>
<dbReference type="CDD" id="cd17546">
    <property type="entry name" value="REC_hyHK_CKI1_RcsC-like"/>
    <property type="match status" value="1"/>
</dbReference>
<dbReference type="Pfam" id="PF00072">
    <property type="entry name" value="Response_reg"/>
    <property type="match status" value="1"/>
</dbReference>
<proteinExistence type="predicted"/>
<gene>
    <name evidence="6" type="ORF">WJX72_012493</name>
</gene>
<comment type="caution">
    <text evidence="6">The sequence shown here is derived from an EMBL/GenBank/DDBJ whole genome shotgun (WGS) entry which is preliminary data.</text>
</comment>
<dbReference type="PROSITE" id="PS50110">
    <property type="entry name" value="RESPONSE_REGULATORY"/>
    <property type="match status" value="1"/>
</dbReference>
<evidence type="ECO:0000259" key="5">
    <source>
        <dbReference type="PROSITE" id="PS50110"/>
    </source>
</evidence>
<feature type="modified residue" description="4-aspartylphosphate" evidence="4">
    <location>
        <position position="64"/>
    </location>
</feature>
<dbReference type="GO" id="GO:0004673">
    <property type="term" value="F:protein histidine kinase activity"/>
    <property type="evidence" value="ECO:0007669"/>
    <property type="project" value="UniProtKB-EC"/>
</dbReference>
<evidence type="ECO:0000256" key="2">
    <source>
        <dbReference type="ARBA" id="ARBA00012438"/>
    </source>
</evidence>
<dbReference type="PANTHER" id="PTHR43719:SF28">
    <property type="entry name" value="PEROXIDE STRESS-ACTIVATED HISTIDINE KINASE MAK1-RELATED"/>
    <property type="match status" value="1"/>
</dbReference>